<sequence length="117" mass="12389">MVDVASTSLGEVLVDAEGMTLYMFDPDAQGASTCYDDCAAAWPPLLTDDDDPDTGDGADDSKVGTVARDDGTSQVTYNGWPVYLWAQDTAPGDVTGQAVGGKWWVLDRDGEPPRTTP</sequence>
<dbReference type="PANTHER" id="PTHR39335:SF1">
    <property type="entry name" value="BLL4220 PROTEIN"/>
    <property type="match status" value="1"/>
</dbReference>
<dbReference type="Pfam" id="PF03640">
    <property type="entry name" value="Lipoprotein_15"/>
    <property type="match status" value="2"/>
</dbReference>
<dbReference type="PANTHER" id="PTHR39335">
    <property type="entry name" value="BLL4220 PROTEIN"/>
    <property type="match status" value="1"/>
</dbReference>
<dbReference type="InterPro" id="IPR005297">
    <property type="entry name" value="Lipoprotein_repeat"/>
</dbReference>
<dbReference type="GO" id="GO:0043448">
    <property type="term" value="P:alkane catabolic process"/>
    <property type="evidence" value="ECO:0007669"/>
    <property type="project" value="TreeGrafter"/>
</dbReference>
<evidence type="ECO:0000313" key="2">
    <source>
        <dbReference type="EMBL" id="NMR21688.1"/>
    </source>
</evidence>
<comment type="caution">
    <text evidence="2">The sequence shown here is derived from an EMBL/GenBank/DDBJ whole genome shotgun (WGS) entry which is preliminary data.</text>
</comment>
<feature type="compositionally biased region" description="Basic and acidic residues" evidence="1">
    <location>
        <begin position="59"/>
        <end position="71"/>
    </location>
</feature>
<accession>A0A7Y0M250</accession>
<gene>
    <name evidence="2" type="ORF">HIR71_15950</name>
</gene>
<organism evidence="2 3">
    <name type="scientific">Cellulomonas fimi</name>
    <dbReference type="NCBI Taxonomy" id="1708"/>
    <lineage>
        <taxon>Bacteria</taxon>
        <taxon>Bacillati</taxon>
        <taxon>Actinomycetota</taxon>
        <taxon>Actinomycetes</taxon>
        <taxon>Micrococcales</taxon>
        <taxon>Cellulomonadaceae</taxon>
        <taxon>Cellulomonas</taxon>
    </lineage>
</organism>
<keyword evidence="3" id="KW-1185">Reference proteome</keyword>
<evidence type="ECO:0008006" key="4">
    <source>
        <dbReference type="Google" id="ProtNLM"/>
    </source>
</evidence>
<proteinExistence type="predicted"/>
<evidence type="ECO:0000313" key="3">
    <source>
        <dbReference type="Proteomes" id="UP000562124"/>
    </source>
</evidence>
<name>A0A7Y0M250_CELFI</name>
<feature type="compositionally biased region" description="Acidic residues" evidence="1">
    <location>
        <begin position="47"/>
        <end position="58"/>
    </location>
</feature>
<dbReference type="EMBL" id="JABCJJ010000051">
    <property type="protein sequence ID" value="NMR21688.1"/>
    <property type="molecule type" value="Genomic_DNA"/>
</dbReference>
<protein>
    <recommendedName>
        <fullName evidence="4">Lipoprotein</fullName>
    </recommendedName>
</protein>
<reference evidence="2 3" key="1">
    <citation type="submission" date="2020-04" db="EMBL/GenBank/DDBJ databases">
        <title>Sequencing and Assembly of C. fimi.</title>
        <authorList>
            <person name="Ramsey A.R."/>
        </authorList>
    </citation>
    <scope>NUCLEOTIDE SEQUENCE [LARGE SCALE GENOMIC DNA]</scope>
    <source>
        <strain evidence="2 3">SB</strain>
    </source>
</reference>
<feature type="region of interest" description="Disordered" evidence="1">
    <location>
        <begin position="43"/>
        <end position="71"/>
    </location>
</feature>
<evidence type="ECO:0000256" key="1">
    <source>
        <dbReference type="SAM" id="MobiDB-lite"/>
    </source>
</evidence>
<dbReference type="Proteomes" id="UP000562124">
    <property type="component" value="Unassembled WGS sequence"/>
</dbReference>
<dbReference type="AlphaFoldDB" id="A0A7Y0M250"/>